<dbReference type="InterPro" id="IPR004629">
    <property type="entry name" value="WecG_TagA_CpsF"/>
</dbReference>
<evidence type="ECO:0000256" key="2">
    <source>
        <dbReference type="ARBA" id="ARBA00022679"/>
    </source>
</evidence>
<dbReference type="NCBIfam" id="TIGR00696">
    <property type="entry name" value="wecG_tagA_cpsF"/>
    <property type="match status" value="1"/>
</dbReference>
<gene>
    <name evidence="3" type="ORF">CEN92_288</name>
</gene>
<proteinExistence type="predicted"/>
<keyword evidence="2" id="KW-0808">Transferase</keyword>
<evidence type="ECO:0000313" key="3">
    <source>
        <dbReference type="EMBL" id="TSC91439.1"/>
    </source>
</evidence>
<dbReference type="Pfam" id="PF03808">
    <property type="entry name" value="Glyco_tran_WecG"/>
    <property type="match status" value="1"/>
</dbReference>
<dbReference type="PANTHER" id="PTHR34136:SF1">
    <property type="entry name" value="UDP-N-ACETYL-D-MANNOSAMINURONIC ACID TRANSFERASE"/>
    <property type="match status" value="1"/>
</dbReference>
<dbReference type="PANTHER" id="PTHR34136">
    <property type="match status" value="1"/>
</dbReference>
<reference evidence="3 4" key="1">
    <citation type="submission" date="2017-07" db="EMBL/GenBank/DDBJ databases">
        <title>Mechanisms for carbon and nitrogen cycling indicate functional differentiation within the Candidate Phyla Radiation.</title>
        <authorList>
            <person name="Danczak R.E."/>
            <person name="Johnston M.D."/>
            <person name="Kenah C."/>
            <person name="Slattery M."/>
            <person name="Wrighton K.C."/>
            <person name="Wilkins M.J."/>
        </authorList>
    </citation>
    <scope>NUCLEOTIDE SEQUENCE [LARGE SCALE GENOMIC DNA]</scope>
    <source>
        <strain evidence="3">Licking1014_96</strain>
    </source>
</reference>
<sequence>FLHKIKLSERVTGVDLFWTLCKLSEDRGYRIFMLGGGPGVAKKATGRVKLIHPRTKIVYTYPGSPKETKKITRLINHTRPNILFVAWGAPKQEIWIGKNLKKFRSPLVAMGVGGTFDFIAGTRRRAPQWMRGMGLEWLYRLFQEPKRFGRIWTAVVRFPMAVFFSKFKKDTKNNNKDK</sequence>
<organism evidence="3 4">
    <name type="scientific">Candidatus Berkelbacteria bacterium Licking1014_96</name>
    <dbReference type="NCBI Taxonomy" id="2017149"/>
    <lineage>
        <taxon>Bacteria</taxon>
        <taxon>Candidatus Berkelbacteria</taxon>
    </lineage>
</organism>
<dbReference type="AlphaFoldDB" id="A0A554LFL7"/>
<dbReference type="GO" id="GO:0016758">
    <property type="term" value="F:hexosyltransferase activity"/>
    <property type="evidence" value="ECO:0007669"/>
    <property type="project" value="TreeGrafter"/>
</dbReference>
<feature type="non-terminal residue" evidence="3">
    <location>
        <position position="1"/>
    </location>
</feature>
<dbReference type="EMBL" id="VMGH01000042">
    <property type="protein sequence ID" value="TSC91439.1"/>
    <property type="molecule type" value="Genomic_DNA"/>
</dbReference>
<keyword evidence="1" id="KW-0328">Glycosyltransferase</keyword>
<evidence type="ECO:0000256" key="1">
    <source>
        <dbReference type="ARBA" id="ARBA00022676"/>
    </source>
</evidence>
<dbReference type="Proteomes" id="UP000318296">
    <property type="component" value="Unassembled WGS sequence"/>
</dbReference>
<comment type="caution">
    <text evidence="3">The sequence shown here is derived from an EMBL/GenBank/DDBJ whole genome shotgun (WGS) entry which is preliminary data.</text>
</comment>
<evidence type="ECO:0000313" key="4">
    <source>
        <dbReference type="Proteomes" id="UP000318296"/>
    </source>
</evidence>
<name>A0A554LFL7_9BACT</name>
<protein>
    <submittedName>
        <fullName evidence="3">N-acetylglucosaminyldiphosphoundecaprenol</fullName>
    </submittedName>
</protein>
<accession>A0A554LFL7</accession>
<dbReference type="CDD" id="cd06533">
    <property type="entry name" value="Glyco_transf_WecG_TagA"/>
    <property type="match status" value="1"/>
</dbReference>